<protein>
    <submittedName>
        <fullName evidence="1">Uncharacterized protein</fullName>
    </submittedName>
</protein>
<sequence>MRRLSESWRHPGWLSLCKMPLKLWTSEPSFEGLRVECEDSACGDALTKRTAKLTQMSERTLKTEMEDADEVLPPQKRSGGKGRDPTKKLDDFDLSVLRRVVQRMLTKLGLRYKKRSRNALLIEATHIVQSSRRYLRQIAELRR</sequence>
<dbReference type="Proteomes" id="UP000821845">
    <property type="component" value="Chromosome 6"/>
</dbReference>
<dbReference type="EMBL" id="CM023486">
    <property type="protein sequence ID" value="KAH6928720.1"/>
    <property type="molecule type" value="Genomic_DNA"/>
</dbReference>
<reference evidence="1" key="1">
    <citation type="submission" date="2020-05" db="EMBL/GenBank/DDBJ databases">
        <title>Large-scale comparative analyses of tick genomes elucidate their genetic diversity and vector capacities.</title>
        <authorList>
            <person name="Jia N."/>
            <person name="Wang J."/>
            <person name="Shi W."/>
            <person name="Du L."/>
            <person name="Sun Y."/>
            <person name="Zhan W."/>
            <person name="Jiang J."/>
            <person name="Wang Q."/>
            <person name="Zhang B."/>
            <person name="Ji P."/>
            <person name="Sakyi L.B."/>
            <person name="Cui X."/>
            <person name="Yuan T."/>
            <person name="Jiang B."/>
            <person name="Yang W."/>
            <person name="Lam T.T.-Y."/>
            <person name="Chang Q."/>
            <person name="Ding S."/>
            <person name="Wang X."/>
            <person name="Zhu J."/>
            <person name="Ruan X."/>
            <person name="Zhao L."/>
            <person name="Wei J."/>
            <person name="Que T."/>
            <person name="Du C."/>
            <person name="Cheng J."/>
            <person name="Dai P."/>
            <person name="Han X."/>
            <person name="Huang E."/>
            <person name="Gao Y."/>
            <person name="Liu J."/>
            <person name="Shao H."/>
            <person name="Ye R."/>
            <person name="Li L."/>
            <person name="Wei W."/>
            <person name="Wang X."/>
            <person name="Wang C."/>
            <person name="Yang T."/>
            <person name="Huo Q."/>
            <person name="Li W."/>
            <person name="Guo W."/>
            <person name="Chen H."/>
            <person name="Zhou L."/>
            <person name="Ni X."/>
            <person name="Tian J."/>
            <person name="Zhou Y."/>
            <person name="Sheng Y."/>
            <person name="Liu T."/>
            <person name="Pan Y."/>
            <person name="Xia L."/>
            <person name="Li J."/>
            <person name="Zhao F."/>
            <person name="Cao W."/>
        </authorList>
    </citation>
    <scope>NUCLEOTIDE SEQUENCE</scope>
    <source>
        <strain evidence="1">Hyas-2018</strain>
    </source>
</reference>
<evidence type="ECO:0000313" key="1">
    <source>
        <dbReference type="EMBL" id="KAH6928720.1"/>
    </source>
</evidence>
<keyword evidence="2" id="KW-1185">Reference proteome</keyword>
<accession>A0ACB7S1W4</accession>
<name>A0ACB7S1W4_HYAAI</name>
<comment type="caution">
    <text evidence="1">The sequence shown here is derived from an EMBL/GenBank/DDBJ whole genome shotgun (WGS) entry which is preliminary data.</text>
</comment>
<organism evidence="1 2">
    <name type="scientific">Hyalomma asiaticum</name>
    <name type="common">Tick</name>
    <dbReference type="NCBI Taxonomy" id="266040"/>
    <lineage>
        <taxon>Eukaryota</taxon>
        <taxon>Metazoa</taxon>
        <taxon>Ecdysozoa</taxon>
        <taxon>Arthropoda</taxon>
        <taxon>Chelicerata</taxon>
        <taxon>Arachnida</taxon>
        <taxon>Acari</taxon>
        <taxon>Parasitiformes</taxon>
        <taxon>Ixodida</taxon>
        <taxon>Ixodoidea</taxon>
        <taxon>Ixodidae</taxon>
        <taxon>Hyalomminae</taxon>
        <taxon>Hyalomma</taxon>
    </lineage>
</organism>
<proteinExistence type="predicted"/>
<gene>
    <name evidence="1" type="ORF">HPB50_018771</name>
</gene>
<evidence type="ECO:0000313" key="2">
    <source>
        <dbReference type="Proteomes" id="UP000821845"/>
    </source>
</evidence>